<dbReference type="Proteomes" id="UP000637383">
    <property type="component" value="Unassembled WGS sequence"/>
</dbReference>
<reference evidence="1 2" key="1">
    <citation type="journal article" date="2020" name="ISME J.">
        <title>Comparative genomics reveals insights into cyanobacterial evolution and habitat adaptation.</title>
        <authorList>
            <person name="Chen M.Y."/>
            <person name="Teng W.K."/>
            <person name="Zhao L."/>
            <person name="Hu C.X."/>
            <person name="Zhou Y.K."/>
            <person name="Han B.P."/>
            <person name="Song L.R."/>
            <person name="Shu W.S."/>
        </authorList>
    </citation>
    <scope>NUCLEOTIDE SEQUENCE [LARGE SCALE GENOMIC DNA]</scope>
    <source>
        <strain evidence="1 2">FACHB-159</strain>
    </source>
</reference>
<evidence type="ECO:0000313" key="1">
    <source>
        <dbReference type="EMBL" id="MBD2732984.1"/>
    </source>
</evidence>
<keyword evidence="2" id="KW-1185">Reference proteome</keyword>
<dbReference type="RefSeq" id="WP_190953738.1">
    <property type="nucleotide sequence ID" value="NZ_JACJTU010000002.1"/>
</dbReference>
<gene>
    <name evidence="1" type="ORF">H6H03_03520</name>
</gene>
<organism evidence="1 2">
    <name type="scientific">Nostoc paludosum FACHB-159</name>
    <dbReference type="NCBI Taxonomy" id="2692908"/>
    <lineage>
        <taxon>Bacteria</taxon>
        <taxon>Bacillati</taxon>
        <taxon>Cyanobacteriota</taxon>
        <taxon>Cyanophyceae</taxon>
        <taxon>Nostocales</taxon>
        <taxon>Nostocaceae</taxon>
        <taxon>Nostoc</taxon>
    </lineage>
</organism>
<evidence type="ECO:0000313" key="2">
    <source>
        <dbReference type="Proteomes" id="UP000637383"/>
    </source>
</evidence>
<accession>A0ABR8K2J6</accession>
<comment type="caution">
    <text evidence="1">The sequence shown here is derived from an EMBL/GenBank/DDBJ whole genome shotgun (WGS) entry which is preliminary data.</text>
</comment>
<proteinExistence type="predicted"/>
<sequence length="467" mass="51087">MPETLVGTSLSYYLIAFDANGKERENNGELISQKVVDILSQSRQSGQPITDVFLMSHGWQGDIPAAKDQYDRWIAAMAKNQADIQKMQQLRPGFRPLLIGLHWPSKPWGDENLNAISPDKTVVSFDVTDNSQEELINQYSQSIADTEAAREALRTIFTAAAEYEVAPDTLPTEVRAAYEVLIKEASSSSEGEDADGWGESESLNLDPDSVYEASLAQEDEDVSFGIETSVKSAADAFLNVPRLLSFWKMKDRARKIGQTSGLNLLNRLQQVTDNTVRFHLMGHSFGCILVSATVAGTKNNKLLRPVNSLALIQGAFSLWGFCANVPYRNNVAGYFRSIITDNKVAGPIVTTQSVYDKAVKNAYPMAGTLGILGGQDIDFGVDTSIYPGVGAIGCYGIQGDGLNISTEITYMQPVDKPYKFEPGKIYNLNSNDYIYVPPSLLDQFVGAHNAIDKPEVAHAVWSAAFGN</sequence>
<name>A0ABR8K2J6_9NOSO</name>
<protein>
    <submittedName>
        <fullName evidence="1">Uncharacterized protein</fullName>
    </submittedName>
</protein>
<dbReference type="EMBL" id="JACJTU010000002">
    <property type="protein sequence ID" value="MBD2732984.1"/>
    <property type="molecule type" value="Genomic_DNA"/>
</dbReference>